<evidence type="ECO:0000256" key="1">
    <source>
        <dbReference type="ARBA" id="ARBA00005870"/>
    </source>
</evidence>
<dbReference type="Pfam" id="PF14492">
    <property type="entry name" value="EFG_III"/>
    <property type="match status" value="1"/>
</dbReference>
<dbReference type="Pfam" id="PF00009">
    <property type="entry name" value="GTP_EFTU"/>
    <property type="match status" value="1"/>
</dbReference>
<dbReference type="PROSITE" id="PS51722">
    <property type="entry name" value="G_TR_2"/>
    <property type="match status" value="1"/>
</dbReference>
<dbReference type="CDD" id="cd16262">
    <property type="entry name" value="EFG_III"/>
    <property type="match status" value="1"/>
</dbReference>
<dbReference type="InterPro" id="IPR035647">
    <property type="entry name" value="EFG_III/V"/>
</dbReference>
<dbReference type="Gene3D" id="3.30.70.870">
    <property type="entry name" value="Elongation Factor G (Translational Gtpase), domain 3"/>
    <property type="match status" value="1"/>
</dbReference>
<dbReference type="CDD" id="cd01886">
    <property type="entry name" value="EF-G"/>
    <property type="match status" value="1"/>
</dbReference>
<comment type="function">
    <text evidence="7 8">Catalyzes the GTP-dependent ribosomal translocation step during translation elongation. During this step, the ribosome changes from the pre-translocational (PRE) to the post-translocational (POST) state as the newly formed A-site-bound peptidyl-tRNA and P-site-bound deacylated tRNA move to the P and E sites, respectively. Catalyzes the coordinated movement of the two tRNA molecules, the mRNA and conformational changes in the ribosome.</text>
</comment>
<dbReference type="InterPro" id="IPR020568">
    <property type="entry name" value="Ribosomal_Su5_D2-typ_SF"/>
</dbReference>
<dbReference type="CDD" id="cd03713">
    <property type="entry name" value="EFG_mtEFG_C"/>
    <property type="match status" value="1"/>
</dbReference>
<dbReference type="Gene3D" id="2.40.30.10">
    <property type="entry name" value="Translation factors"/>
    <property type="match status" value="1"/>
</dbReference>
<organism evidence="10 11">
    <name type="scientific">Thermatribacter velox</name>
    <dbReference type="NCBI Taxonomy" id="3039681"/>
    <lineage>
        <taxon>Bacteria</taxon>
        <taxon>Pseudomonadati</taxon>
        <taxon>Atribacterota</taxon>
        <taxon>Atribacteria</taxon>
        <taxon>Atribacterales</taxon>
        <taxon>Thermatribacteraceae</taxon>
        <taxon>Thermatribacter</taxon>
    </lineage>
</organism>
<keyword evidence="3 8" id="KW-0547">Nucleotide-binding</keyword>
<keyword evidence="8" id="KW-0963">Cytoplasm</keyword>
<dbReference type="InterPro" id="IPR005517">
    <property type="entry name" value="Transl_elong_EFG/EF2_IV"/>
</dbReference>
<keyword evidence="4 8" id="KW-0251">Elongation factor</keyword>
<evidence type="ECO:0000256" key="5">
    <source>
        <dbReference type="ARBA" id="ARBA00022917"/>
    </source>
</evidence>
<dbReference type="SUPFAM" id="SSF54980">
    <property type="entry name" value="EF-G C-terminal domain-like"/>
    <property type="match status" value="2"/>
</dbReference>
<evidence type="ECO:0000256" key="7">
    <source>
        <dbReference type="ARBA" id="ARBA00024731"/>
    </source>
</evidence>
<accession>A0ABZ2YG19</accession>
<dbReference type="Pfam" id="PF00679">
    <property type="entry name" value="EFG_C"/>
    <property type="match status" value="1"/>
</dbReference>
<dbReference type="NCBIfam" id="TIGR00231">
    <property type="entry name" value="small_GTP"/>
    <property type="match status" value="1"/>
</dbReference>
<dbReference type="InterPro" id="IPR053905">
    <property type="entry name" value="EF-G-like_DII"/>
</dbReference>
<dbReference type="NCBIfam" id="NF009379">
    <property type="entry name" value="PRK12740.1-3"/>
    <property type="match status" value="1"/>
</dbReference>
<dbReference type="InterPro" id="IPR047872">
    <property type="entry name" value="EFG_IV"/>
</dbReference>
<dbReference type="SUPFAM" id="SSF52540">
    <property type="entry name" value="P-loop containing nucleoside triphosphate hydrolases"/>
    <property type="match status" value="1"/>
</dbReference>
<dbReference type="NCBIfam" id="NF009381">
    <property type="entry name" value="PRK12740.1-5"/>
    <property type="match status" value="1"/>
</dbReference>
<sequence length="673" mass="74685">MAHIDAGKTTVTERILYYTGKIHRIGEVHEGTATMDFLPQEQERGITISSAVTTCFWRDCRINIIDTPGHVDFTVEVERSLRVLDGAIAVFCGVGGVEPQSETVWHQADRYKVPRIAFVNKLDRIGADFYAVVDAMRKKLSANAHPVQIPIGREADFVGVVDLIEMRAYLYDVDEEGIQYRVSDIPSEYIEEARKWREALLEALSELDEQFMERYFEDTITPEDIRQVIRAKVISGEFVPVLGGSALKNKCIQPLLDAVTWYLPSPLDLPPVVGKNPVTGEKVERRPLPEEPFAALVFKILMDPHAGKISFIRIYSGTIKSGSYVFNASKGVKERVSRLLVIHANHREDVAEAKAGDLCGVVGMRSATTGDTLCDEEHPVVLESLAFPEPVISVAIEPKTRQDQDKLSIALAKLAEEDPTFKVRTDEETAQTIISGMGELHLEIIVDRLLREFKVQANIGQPQVAYKETIRSSARAEGRFVRQTGGRGQYGHVVLEVEPCEENFVFEDRIVGGAIPREYIPAVESGVREALDNGVLAGFPVINIKVRLVDGSYHPVDSSDIAFKIAGAIGVKEAIKKAEPVLLEPIMRVQVVTPKEYLGDVIGDLSARRGRVDGVEPKGELQIVNAKVPLAELFGYATALRSITQGRANYTMQFSHYQEVPPNIAKEIISKFK</sequence>
<feature type="domain" description="Tr-type G" evidence="9">
    <location>
        <begin position="1"/>
        <end position="267"/>
    </location>
</feature>
<dbReference type="InterPro" id="IPR035649">
    <property type="entry name" value="EFG_V"/>
</dbReference>
<dbReference type="InterPro" id="IPR041095">
    <property type="entry name" value="EFG_II"/>
</dbReference>
<feature type="binding site" evidence="8">
    <location>
        <begin position="2"/>
        <end position="9"/>
    </location>
    <ligand>
        <name>GTP</name>
        <dbReference type="ChEBI" id="CHEBI:37565"/>
    </ligand>
</feature>
<evidence type="ECO:0000256" key="2">
    <source>
        <dbReference type="ARBA" id="ARBA00017872"/>
    </source>
</evidence>
<name>A0ABZ2YG19_9BACT</name>
<dbReference type="SUPFAM" id="SSF50447">
    <property type="entry name" value="Translation proteins"/>
    <property type="match status" value="1"/>
</dbReference>
<evidence type="ECO:0000259" key="9">
    <source>
        <dbReference type="PROSITE" id="PS51722"/>
    </source>
</evidence>
<reference evidence="10 11" key="1">
    <citation type="submission" date="2023-03" db="EMBL/GenBank/DDBJ databases">
        <title>Novel Species.</title>
        <authorList>
            <person name="Ma S."/>
        </authorList>
    </citation>
    <scope>NUCLEOTIDE SEQUENCE [LARGE SCALE GENOMIC DNA]</scope>
    <source>
        <strain evidence="10 11">B11</strain>
    </source>
</reference>
<dbReference type="InterPro" id="IPR000640">
    <property type="entry name" value="EFG_V-like"/>
</dbReference>
<dbReference type="PROSITE" id="PS00301">
    <property type="entry name" value="G_TR_1"/>
    <property type="match status" value="1"/>
</dbReference>
<dbReference type="EMBL" id="CP121689">
    <property type="protein sequence ID" value="WZL77216.1"/>
    <property type="molecule type" value="Genomic_DNA"/>
</dbReference>
<dbReference type="SMART" id="SM00838">
    <property type="entry name" value="EFG_C"/>
    <property type="match status" value="1"/>
</dbReference>
<keyword evidence="11" id="KW-1185">Reference proteome</keyword>
<protein>
    <recommendedName>
        <fullName evidence="2 8">Elongation factor G</fullName>
        <shortName evidence="8">EF-G</shortName>
    </recommendedName>
</protein>
<proteinExistence type="inferred from homology"/>
<keyword evidence="6 8" id="KW-0342">GTP-binding</keyword>
<dbReference type="Pfam" id="PF03764">
    <property type="entry name" value="EFG_IV"/>
    <property type="match status" value="1"/>
</dbReference>
<feature type="binding site" evidence="8">
    <location>
        <begin position="120"/>
        <end position="123"/>
    </location>
    <ligand>
        <name>GTP</name>
        <dbReference type="ChEBI" id="CHEBI:37565"/>
    </ligand>
</feature>
<dbReference type="RefSeq" id="WP_369019379.1">
    <property type="nucleotide sequence ID" value="NZ_CP121689.1"/>
</dbReference>
<dbReference type="GO" id="GO:0003746">
    <property type="term" value="F:translation elongation factor activity"/>
    <property type="evidence" value="ECO:0007669"/>
    <property type="project" value="UniProtKB-KW"/>
</dbReference>
<dbReference type="HAMAP" id="MF_00054_B">
    <property type="entry name" value="EF_G_EF_2_B"/>
    <property type="match status" value="1"/>
</dbReference>
<dbReference type="InterPro" id="IPR009000">
    <property type="entry name" value="Transl_B-barrel_sf"/>
</dbReference>
<dbReference type="SUPFAM" id="SSF54211">
    <property type="entry name" value="Ribosomal protein S5 domain 2-like"/>
    <property type="match status" value="1"/>
</dbReference>
<gene>
    <name evidence="8 10" type="primary">fusA</name>
    <name evidence="10" type="ORF">QBE54_02870</name>
</gene>
<dbReference type="InterPro" id="IPR005225">
    <property type="entry name" value="Small_GTP-bd"/>
</dbReference>
<dbReference type="Gene3D" id="3.40.50.300">
    <property type="entry name" value="P-loop containing nucleotide triphosphate hydrolases"/>
    <property type="match status" value="1"/>
</dbReference>
<dbReference type="InterPro" id="IPR009022">
    <property type="entry name" value="EFG_III"/>
</dbReference>
<dbReference type="CDD" id="cd01434">
    <property type="entry name" value="EFG_mtEFG1_IV"/>
    <property type="match status" value="1"/>
</dbReference>
<dbReference type="CDD" id="cd04088">
    <property type="entry name" value="EFG_mtEFG_II"/>
    <property type="match status" value="1"/>
</dbReference>
<dbReference type="Gene3D" id="3.30.230.10">
    <property type="match status" value="1"/>
</dbReference>
<evidence type="ECO:0000313" key="10">
    <source>
        <dbReference type="EMBL" id="WZL77216.1"/>
    </source>
</evidence>
<evidence type="ECO:0000256" key="6">
    <source>
        <dbReference type="ARBA" id="ARBA00023134"/>
    </source>
</evidence>
<dbReference type="Gene3D" id="3.30.70.240">
    <property type="match status" value="1"/>
</dbReference>
<dbReference type="SMART" id="SM00889">
    <property type="entry name" value="EFG_IV"/>
    <property type="match status" value="1"/>
</dbReference>
<dbReference type="InterPro" id="IPR000795">
    <property type="entry name" value="T_Tr_GTP-bd_dom"/>
</dbReference>
<dbReference type="PANTHER" id="PTHR43261:SF1">
    <property type="entry name" value="RIBOSOME-RELEASING FACTOR 2, MITOCHONDRIAL"/>
    <property type="match status" value="1"/>
</dbReference>
<feature type="binding site" evidence="8">
    <location>
        <begin position="66"/>
        <end position="70"/>
    </location>
    <ligand>
        <name>GTP</name>
        <dbReference type="ChEBI" id="CHEBI:37565"/>
    </ligand>
</feature>
<dbReference type="InterPro" id="IPR027417">
    <property type="entry name" value="P-loop_NTPase"/>
</dbReference>
<keyword evidence="5 8" id="KW-0648">Protein biosynthesis</keyword>
<dbReference type="InterPro" id="IPR031157">
    <property type="entry name" value="G_TR_CS"/>
</dbReference>
<comment type="subcellular location">
    <subcellularLocation>
        <location evidence="8">Cytoplasm</location>
    </subcellularLocation>
</comment>
<dbReference type="PANTHER" id="PTHR43261">
    <property type="entry name" value="TRANSLATION ELONGATION FACTOR G-RELATED"/>
    <property type="match status" value="1"/>
</dbReference>
<dbReference type="NCBIfam" id="TIGR00484">
    <property type="entry name" value="EF-G"/>
    <property type="match status" value="1"/>
</dbReference>
<dbReference type="InterPro" id="IPR014721">
    <property type="entry name" value="Ribsml_uS5_D2-typ_fold_subgr"/>
</dbReference>
<dbReference type="InterPro" id="IPR004540">
    <property type="entry name" value="Transl_elong_EFG/EF2"/>
</dbReference>
<evidence type="ECO:0000256" key="4">
    <source>
        <dbReference type="ARBA" id="ARBA00022768"/>
    </source>
</evidence>
<dbReference type="Proteomes" id="UP001461341">
    <property type="component" value="Chromosome"/>
</dbReference>
<evidence type="ECO:0000256" key="3">
    <source>
        <dbReference type="ARBA" id="ARBA00022741"/>
    </source>
</evidence>
<dbReference type="Pfam" id="PF22042">
    <property type="entry name" value="EF-G_D2"/>
    <property type="match status" value="1"/>
</dbReference>
<evidence type="ECO:0000313" key="11">
    <source>
        <dbReference type="Proteomes" id="UP001461341"/>
    </source>
</evidence>
<evidence type="ECO:0000256" key="8">
    <source>
        <dbReference type="HAMAP-Rule" id="MF_00054"/>
    </source>
</evidence>
<comment type="similarity">
    <text evidence="1 8">Belongs to the TRAFAC class translation factor GTPase superfamily. Classic translation factor GTPase family. EF-G/EF-2 subfamily.</text>
</comment>